<dbReference type="EMBL" id="BART01028530">
    <property type="protein sequence ID" value="GAG90924.1"/>
    <property type="molecule type" value="Genomic_DNA"/>
</dbReference>
<sequence>MPKIYIEEKWISIPLEGISMEKINLLFFYQLGAQLNPLTKFTPDEKNRAQIWLASFAAHTFTYTTLNSFPTLTVCRSVGIELINAILEVQKWMNKTPPDRWMEVDPLVGVQFSNVINKAKEFETVLTAELQTLATYHVTQKGIYSTADLIERADNTLPASVLPKISRAVKEEIKQSG</sequence>
<gene>
    <name evidence="1" type="ORF">S01H4_50274</name>
</gene>
<dbReference type="AlphaFoldDB" id="X1B5C0"/>
<reference evidence="1" key="1">
    <citation type="journal article" date="2014" name="Front. Microbiol.">
        <title>High frequency of phylogenetically diverse reductive dehalogenase-homologous genes in deep subseafloor sedimentary metagenomes.</title>
        <authorList>
            <person name="Kawai M."/>
            <person name="Futagami T."/>
            <person name="Toyoda A."/>
            <person name="Takaki Y."/>
            <person name="Nishi S."/>
            <person name="Hori S."/>
            <person name="Arai W."/>
            <person name="Tsubouchi T."/>
            <person name="Morono Y."/>
            <person name="Uchiyama I."/>
            <person name="Ito T."/>
            <person name="Fujiyama A."/>
            <person name="Inagaki F."/>
            <person name="Takami H."/>
        </authorList>
    </citation>
    <scope>NUCLEOTIDE SEQUENCE</scope>
    <source>
        <strain evidence="1">Expedition CK06-06</strain>
    </source>
</reference>
<evidence type="ECO:0000313" key="1">
    <source>
        <dbReference type="EMBL" id="GAG90924.1"/>
    </source>
</evidence>
<protein>
    <submittedName>
        <fullName evidence="1">Uncharacterized protein</fullName>
    </submittedName>
</protein>
<comment type="caution">
    <text evidence="1">The sequence shown here is derived from an EMBL/GenBank/DDBJ whole genome shotgun (WGS) entry which is preliminary data.</text>
</comment>
<feature type="non-terminal residue" evidence="1">
    <location>
        <position position="177"/>
    </location>
</feature>
<proteinExistence type="predicted"/>
<accession>X1B5C0</accession>
<name>X1B5C0_9ZZZZ</name>
<organism evidence="1">
    <name type="scientific">marine sediment metagenome</name>
    <dbReference type="NCBI Taxonomy" id="412755"/>
    <lineage>
        <taxon>unclassified sequences</taxon>
        <taxon>metagenomes</taxon>
        <taxon>ecological metagenomes</taxon>
    </lineage>
</organism>